<accession>A0A9J2PKU7</accession>
<reference evidence="3" key="1">
    <citation type="submission" date="2023-03" db="UniProtKB">
        <authorList>
            <consortium name="WormBaseParasite"/>
        </authorList>
    </citation>
    <scope>IDENTIFICATION</scope>
</reference>
<feature type="transmembrane region" description="Helical" evidence="1">
    <location>
        <begin position="203"/>
        <end position="224"/>
    </location>
</feature>
<keyword evidence="2" id="KW-1185">Reference proteome</keyword>
<dbReference type="InterPro" id="IPR040350">
    <property type="entry name" value="TMEM272"/>
</dbReference>
<dbReference type="AlphaFoldDB" id="A0A9J2PKU7"/>
<evidence type="ECO:0000256" key="1">
    <source>
        <dbReference type="SAM" id="Phobius"/>
    </source>
</evidence>
<keyword evidence="1" id="KW-1133">Transmembrane helix</keyword>
<organism evidence="2 3">
    <name type="scientific">Ascaris lumbricoides</name>
    <name type="common">Giant roundworm</name>
    <dbReference type="NCBI Taxonomy" id="6252"/>
    <lineage>
        <taxon>Eukaryota</taxon>
        <taxon>Metazoa</taxon>
        <taxon>Ecdysozoa</taxon>
        <taxon>Nematoda</taxon>
        <taxon>Chromadorea</taxon>
        <taxon>Rhabditida</taxon>
        <taxon>Spirurina</taxon>
        <taxon>Ascaridomorpha</taxon>
        <taxon>Ascaridoidea</taxon>
        <taxon>Ascarididae</taxon>
        <taxon>Ascaris</taxon>
    </lineage>
</organism>
<dbReference type="PANTHER" id="PTHR33444:SF8">
    <property type="entry name" value="MARVEL DOMAIN-CONTAINING PROTEIN"/>
    <property type="match status" value="1"/>
</dbReference>
<proteinExistence type="predicted"/>
<protein>
    <submittedName>
        <fullName evidence="3">MARVEL domain-containing protein</fullName>
    </submittedName>
</protein>
<keyword evidence="1" id="KW-0812">Transmembrane</keyword>
<evidence type="ECO:0000313" key="2">
    <source>
        <dbReference type="Proteomes" id="UP000036681"/>
    </source>
</evidence>
<feature type="transmembrane region" description="Helical" evidence="1">
    <location>
        <begin position="160"/>
        <end position="183"/>
    </location>
</feature>
<dbReference type="PANTHER" id="PTHR33444">
    <property type="entry name" value="SI:DKEY-19B23.12-RELATED"/>
    <property type="match status" value="1"/>
</dbReference>
<sequence>MNLRAFTAKAVFFLQRVRTDSTHTSETFGAFGEMELARNDASKQLPIAEYGQQYSPAFRNYNYGMRAGTADESIDSVVRCERDGPLLEATNGRSAAVYRPTTTRSEASAASTKKSYGKLSEVYSNSGDTVEFAHNFGNYINTIVSPCSFNLPFCPLQPMIPIYLIVAGSLFILFAAIRIYNLWPLPDGARRSPLTASLACRGIEGLLCLAITVWLILGCIWTYGARKYVHFEDAMFERHFCDVATYWIAFANATLHLAIIALAILGMAIILALGIWKETDETNSAL</sequence>
<name>A0A9J2PKU7_ASCLU</name>
<keyword evidence="1" id="KW-0472">Membrane</keyword>
<evidence type="ECO:0000313" key="3">
    <source>
        <dbReference type="WBParaSite" id="ALUE_0001013801-mRNA-1"/>
    </source>
</evidence>
<dbReference type="WBParaSite" id="ALUE_0001013801-mRNA-1">
    <property type="protein sequence ID" value="ALUE_0001013801-mRNA-1"/>
    <property type="gene ID" value="ALUE_0001013801"/>
</dbReference>
<feature type="transmembrane region" description="Helical" evidence="1">
    <location>
        <begin position="244"/>
        <end position="276"/>
    </location>
</feature>
<dbReference type="Proteomes" id="UP000036681">
    <property type="component" value="Unplaced"/>
</dbReference>